<proteinExistence type="inferred from homology"/>
<organism evidence="15 16">
    <name type="scientific">Symbiochloris irregularis</name>
    <dbReference type="NCBI Taxonomy" id="706552"/>
    <lineage>
        <taxon>Eukaryota</taxon>
        <taxon>Viridiplantae</taxon>
        <taxon>Chlorophyta</taxon>
        <taxon>core chlorophytes</taxon>
        <taxon>Trebouxiophyceae</taxon>
        <taxon>Trebouxiales</taxon>
        <taxon>Trebouxiaceae</taxon>
        <taxon>Symbiochloris</taxon>
    </lineage>
</organism>
<dbReference type="InterPro" id="IPR003593">
    <property type="entry name" value="AAA+_ATPase"/>
</dbReference>
<feature type="transmembrane region" description="Helical" evidence="12">
    <location>
        <begin position="284"/>
        <end position="307"/>
    </location>
</feature>
<dbReference type="Pfam" id="PF00664">
    <property type="entry name" value="ABC_membrane"/>
    <property type="match status" value="2"/>
</dbReference>
<dbReference type="GO" id="GO:0005524">
    <property type="term" value="F:ATP binding"/>
    <property type="evidence" value="ECO:0007669"/>
    <property type="project" value="UniProtKB-KW"/>
</dbReference>
<dbReference type="CDD" id="cd03249">
    <property type="entry name" value="ABC_MTABC3_MDL1_MDL2"/>
    <property type="match status" value="2"/>
</dbReference>
<dbReference type="PROSITE" id="PS00211">
    <property type="entry name" value="ABC_TRANSPORTER_1"/>
    <property type="match status" value="2"/>
</dbReference>
<evidence type="ECO:0000256" key="8">
    <source>
        <dbReference type="ARBA" id="ARBA00022989"/>
    </source>
</evidence>
<keyword evidence="3" id="KW-0813">Transport</keyword>
<feature type="transmembrane region" description="Helical" evidence="12">
    <location>
        <begin position="945"/>
        <end position="965"/>
    </location>
</feature>
<evidence type="ECO:0000259" key="14">
    <source>
        <dbReference type="PROSITE" id="PS50929"/>
    </source>
</evidence>
<accession>A0AAW1P0Q8</accession>
<evidence type="ECO:0000256" key="10">
    <source>
        <dbReference type="ARBA" id="ARBA00023180"/>
    </source>
</evidence>
<evidence type="ECO:0000256" key="4">
    <source>
        <dbReference type="ARBA" id="ARBA00022692"/>
    </source>
</evidence>
<evidence type="ECO:0000259" key="13">
    <source>
        <dbReference type="PROSITE" id="PS50893"/>
    </source>
</evidence>
<dbReference type="FunFam" id="1.20.1560.10:FF:000009">
    <property type="entry name" value="ABC transporter B family member 1"/>
    <property type="match status" value="1"/>
</dbReference>
<feature type="transmembrane region" description="Helical" evidence="12">
    <location>
        <begin position="319"/>
        <end position="340"/>
    </location>
</feature>
<evidence type="ECO:0000256" key="6">
    <source>
        <dbReference type="ARBA" id="ARBA00022741"/>
    </source>
</evidence>
<dbReference type="PROSITE" id="PS50893">
    <property type="entry name" value="ABC_TRANSPORTER_2"/>
    <property type="match status" value="2"/>
</dbReference>
<protein>
    <submittedName>
        <fullName evidence="15">Uncharacterized protein</fullName>
    </submittedName>
</protein>
<feature type="transmembrane region" description="Helical" evidence="12">
    <location>
        <begin position="184"/>
        <end position="200"/>
    </location>
</feature>
<feature type="domain" description="ABC transmembrane type-1" evidence="14">
    <location>
        <begin position="59"/>
        <end position="348"/>
    </location>
</feature>
<dbReference type="FunFam" id="3.40.50.300:FF:000205">
    <property type="entry name" value="ABC transporter B family member 4"/>
    <property type="match status" value="1"/>
</dbReference>
<evidence type="ECO:0000313" key="16">
    <source>
        <dbReference type="Proteomes" id="UP001465755"/>
    </source>
</evidence>
<sequence>MAVEVGLGTIATGMVQEAAAHPEKSAEGKPKEKRKSSEDATNYFKLYRLATWSDMGLMLIGTIGAVANGAALPLFTLVLGKTINTFGTFNNSDPGPFLSQIKQVVLYFVYLAIGTFFASYAEVTFWMITGTRQANRIRRQYLDRVLRADITYFDQHATTGQLLQGLNEDCTAVQDAIGEKVGNFLHHFATFVAGFAIAFTKGWAMTLVLLACVPLLAGIGLAFSLLFTRTQARGETAYAVASGLVQEALSNIRTVFAFSAEARMQQRYSKALVYPEKVGIQSGVVSGITLGSANGIFMFMYSLALWYGSTRVLAGEYSGGQVLTILFSALLGGMALGQAAPNLKYFQAGRVSGARIFSVINRKPAIDEEAPGKQPEPVTGDLEMQGVRFAYPSRPEVEVLHSLTLRVPAGRTVAFVGESGSGKSTIVQLLCRFYDPIAGQVLLDGVNIRELQLQWYRQHLALVSQEPTLFATTIAANIAYGAPGASEADIEAAAKSANALAFIDKLPLRFQTPVGEHGVQLSGGQKQRIAIARAIVRNPRILLLDEATSALDTRSEAVVQKALDGIMQGRTTVVVAHRLSTVAQADTIAVLKNGEIVEQGSHAQLISRPTGAYSTLLKLQLAAQDESRQEVDKGLLSTEDLDIVYQPALPGSAQASQKSFKLPAPGKDVESGTAAPLARAPWWQFWRRGQSDDKAEEGPKVNAGFRRLFTYNKPEWPWAVVGCAASACAGSVLPIVALALSSVLASFFDTASVLKREVRTWCLVFVGLGVACIISFIVQQYCFGYMGQKLTRRLRELLFGTILRQEIAFFDQDENASGALSSRLSTDTASIRGAVGDQVGMITQNLVTFLVAYIIAFINGWQLTLVITAVLPLLIVGSVFQGKFMVGFSSKGNKMVDEANHTAAEAFSSIRTVAAFSLAERIGALYTSLLAGPYKMASKRAHVNGLGFGYSQFVIFIVYALAFWYGGQLVSEGKLTLAQLLKVFFAIILAAIGMSQAQLAFPDMTKAKAAVQRVFSVIDRQPTIDSADTSGDKPKSVSGRLELRDVCFTYPQRPEVPVFTRLNLTVEAGSTLALVGPSGSGKSTVVSLVQRFYDPTSGQVLLDGADTKHLNIRWLRGRMGLVSQEPVLFGGTIAQNIAFGSEETPSQEAIEAAARTANAHSFISAAPGGYSTLVGSGGISLSGGQKQRVAIARAVLRDPTVLLLDEATSALDAASEELVQSALERLMVGRTTLVIAHRLSTIRNASCIAVVQDGQIVERGSHNTLMSNPRGAYAGLVKHQHGRS</sequence>
<evidence type="ECO:0000256" key="11">
    <source>
        <dbReference type="ARBA" id="ARBA00062948"/>
    </source>
</evidence>
<gene>
    <name evidence="15" type="ORF">WJX73_001450</name>
</gene>
<dbReference type="SMART" id="SM00382">
    <property type="entry name" value="AAA"/>
    <property type="match status" value="2"/>
</dbReference>
<feature type="domain" description="ABC transporter" evidence="13">
    <location>
        <begin position="382"/>
        <end position="618"/>
    </location>
</feature>
<evidence type="ECO:0000256" key="2">
    <source>
        <dbReference type="ARBA" id="ARBA00007577"/>
    </source>
</evidence>
<dbReference type="PANTHER" id="PTHR43394">
    <property type="entry name" value="ATP-DEPENDENT PERMEASE MDL1, MITOCHONDRIAL"/>
    <property type="match status" value="1"/>
</dbReference>
<keyword evidence="16" id="KW-1185">Reference proteome</keyword>
<dbReference type="EMBL" id="JALJOQ010000076">
    <property type="protein sequence ID" value="KAK9801368.1"/>
    <property type="molecule type" value="Genomic_DNA"/>
</dbReference>
<feature type="domain" description="ABC transporter" evidence="13">
    <location>
        <begin position="1041"/>
        <end position="1278"/>
    </location>
</feature>
<evidence type="ECO:0000256" key="7">
    <source>
        <dbReference type="ARBA" id="ARBA00022840"/>
    </source>
</evidence>
<feature type="domain" description="ABC transmembrane type-1" evidence="14">
    <location>
        <begin position="720"/>
        <end position="1006"/>
    </location>
</feature>
<comment type="subcellular location">
    <subcellularLocation>
        <location evidence="1">Cell membrane</location>
        <topology evidence="1">Multi-pass membrane protein</topology>
    </subcellularLocation>
</comment>
<dbReference type="GO" id="GO:0015421">
    <property type="term" value="F:ABC-type oligopeptide transporter activity"/>
    <property type="evidence" value="ECO:0007669"/>
    <property type="project" value="TreeGrafter"/>
</dbReference>
<dbReference type="InterPro" id="IPR017871">
    <property type="entry name" value="ABC_transporter-like_CS"/>
</dbReference>
<dbReference type="InterPro" id="IPR027417">
    <property type="entry name" value="P-loop_NTPase"/>
</dbReference>
<keyword evidence="4 12" id="KW-0812">Transmembrane</keyword>
<dbReference type="GO" id="GO:0010329">
    <property type="term" value="F:auxin efflux transmembrane transporter activity"/>
    <property type="evidence" value="ECO:0007669"/>
    <property type="project" value="UniProtKB-ARBA"/>
</dbReference>
<dbReference type="PANTHER" id="PTHR43394:SF16">
    <property type="entry name" value="ABC TRANSPORTER B FAMILY MEMBER 4-LIKE ISOFORM X1"/>
    <property type="match status" value="1"/>
</dbReference>
<dbReference type="GO" id="GO:0010328">
    <property type="term" value="F:auxin influx transmembrane transporter activity"/>
    <property type="evidence" value="ECO:0007669"/>
    <property type="project" value="UniProtKB-ARBA"/>
</dbReference>
<comment type="similarity">
    <text evidence="2">Belongs to the ABC transporter superfamily. ABCB family. Multidrug resistance exporter (TC 3.A.1.201) subfamily.</text>
</comment>
<dbReference type="InterPro" id="IPR036640">
    <property type="entry name" value="ABC1_TM_sf"/>
</dbReference>
<evidence type="ECO:0000313" key="15">
    <source>
        <dbReference type="EMBL" id="KAK9801368.1"/>
    </source>
</evidence>
<comment type="subunit">
    <text evidence="11">Interacts with 1-naphthylphthalamic acid (NPA).</text>
</comment>
<evidence type="ECO:0000256" key="1">
    <source>
        <dbReference type="ARBA" id="ARBA00004651"/>
    </source>
</evidence>
<dbReference type="CDD" id="cd18578">
    <property type="entry name" value="ABC_6TM_Pgp_ABCB1_D2_like"/>
    <property type="match status" value="1"/>
</dbReference>
<keyword evidence="10" id="KW-0325">Glycoprotein</keyword>
<dbReference type="GO" id="GO:0005886">
    <property type="term" value="C:plasma membrane"/>
    <property type="evidence" value="ECO:0007669"/>
    <property type="project" value="UniProtKB-SubCell"/>
</dbReference>
<feature type="transmembrane region" description="Helical" evidence="12">
    <location>
        <begin position="864"/>
        <end position="886"/>
    </location>
</feature>
<dbReference type="GO" id="GO:0016887">
    <property type="term" value="F:ATP hydrolysis activity"/>
    <property type="evidence" value="ECO:0007669"/>
    <property type="project" value="InterPro"/>
</dbReference>
<dbReference type="SUPFAM" id="SSF52540">
    <property type="entry name" value="P-loop containing nucleoside triphosphate hydrolases"/>
    <property type="match status" value="2"/>
</dbReference>
<dbReference type="InterPro" id="IPR011527">
    <property type="entry name" value="ABC1_TM_dom"/>
</dbReference>
<evidence type="ECO:0000256" key="12">
    <source>
        <dbReference type="SAM" id="Phobius"/>
    </source>
</evidence>
<keyword evidence="6" id="KW-0547">Nucleotide-binding</keyword>
<dbReference type="FunFam" id="3.40.50.300:FF:000066">
    <property type="entry name" value="ABC transporter B family member 1"/>
    <property type="match status" value="1"/>
</dbReference>
<dbReference type="CDD" id="cd18577">
    <property type="entry name" value="ABC_6TM_Pgp_ABCB1_D1_like"/>
    <property type="match status" value="1"/>
</dbReference>
<reference evidence="15 16" key="1">
    <citation type="journal article" date="2024" name="Nat. Commun.">
        <title>Phylogenomics reveals the evolutionary origins of lichenization in chlorophyte algae.</title>
        <authorList>
            <person name="Puginier C."/>
            <person name="Libourel C."/>
            <person name="Otte J."/>
            <person name="Skaloud P."/>
            <person name="Haon M."/>
            <person name="Grisel S."/>
            <person name="Petersen M."/>
            <person name="Berrin J.G."/>
            <person name="Delaux P.M."/>
            <person name="Dal Grande F."/>
            <person name="Keller J."/>
        </authorList>
    </citation>
    <scope>NUCLEOTIDE SEQUENCE [LARGE SCALE GENOMIC DNA]</scope>
    <source>
        <strain evidence="15 16">SAG 2036</strain>
    </source>
</reference>
<feature type="transmembrane region" description="Helical" evidence="12">
    <location>
        <begin position="716"/>
        <end position="738"/>
    </location>
</feature>
<feature type="transmembrane region" description="Helical" evidence="12">
    <location>
        <begin position="206"/>
        <end position="227"/>
    </location>
</feature>
<dbReference type="Pfam" id="PF00005">
    <property type="entry name" value="ABC_tran"/>
    <property type="match status" value="2"/>
</dbReference>
<dbReference type="Proteomes" id="UP001465755">
    <property type="component" value="Unassembled WGS sequence"/>
</dbReference>
<dbReference type="SUPFAM" id="SSF90123">
    <property type="entry name" value="ABC transporter transmembrane region"/>
    <property type="match status" value="2"/>
</dbReference>
<keyword evidence="8 12" id="KW-1133">Transmembrane helix</keyword>
<dbReference type="Gene3D" id="3.40.50.300">
    <property type="entry name" value="P-loop containing nucleotide triphosphate hydrolases"/>
    <property type="match status" value="2"/>
</dbReference>
<feature type="transmembrane region" description="Helical" evidence="12">
    <location>
        <begin position="55"/>
        <end position="79"/>
    </location>
</feature>
<feature type="transmembrane region" description="Helical" evidence="12">
    <location>
        <begin position="104"/>
        <end position="129"/>
    </location>
</feature>
<dbReference type="GO" id="GO:0090374">
    <property type="term" value="P:oligopeptide export from mitochondrion"/>
    <property type="evidence" value="ECO:0007669"/>
    <property type="project" value="TreeGrafter"/>
</dbReference>
<dbReference type="Gene3D" id="1.20.1560.10">
    <property type="entry name" value="ABC transporter type 1, transmembrane domain"/>
    <property type="match status" value="1"/>
</dbReference>
<keyword evidence="9 12" id="KW-0472">Membrane</keyword>
<evidence type="ECO:0000256" key="9">
    <source>
        <dbReference type="ARBA" id="ARBA00023136"/>
    </source>
</evidence>
<keyword evidence="5" id="KW-0677">Repeat</keyword>
<keyword evidence="7" id="KW-0067">ATP-binding</keyword>
<comment type="caution">
    <text evidence="15">The sequence shown here is derived from an EMBL/GenBank/DDBJ whole genome shotgun (WGS) entry which is preliminary data.</text>
</comment>
<name>A0AAW1P0Q8_9CHLO</name>
<evidence type="ECO:0000256" key="5">
    <source>
        <dbReference type="ARBA" id="ARBA00022737"/>
    </source>
</evidence>
<dbReference type="PROSITE" id="PS50929">
    <property type="entry name" value="ABC_TM1F"/>
    <property type="match status" value="2"/>
</dbReference>
<feature type="transmembrane region" description="Helical" evidence="12">
    <location>
        <begin position="758"/>
        <end position="783"/>
    </location>
</feature>
<dbReference type="GO" id="GO:0005743">
    <property type="term" value="C:mitochondrial inner membrane"/>
    <property type="evidence" value="ECO:0007669"/>
    <property type="project" value="TreeGrafter"/>
</dbReference>
<dbReference type="InterPro" id="IPR039421">
    <property type="entry name" value="Type_1_exporter"/>
</dbReference>
<feature type="transmembrane region" description="Helical" evidence="12">
    <location>
        <begin position="977"/>
        <end position="1001"/>
    </location>
</feature>
<feature type="transmembrane region" description="Helical" evidence="12">
    <location>
        <begin position="839"/>
        <end position="858"/>
    </location>
</feature>
<evidence type="ECO:0000256" key="3">
    <source>
        <dbReference type="ARBA" id="ARBA00022448"/>
    </source>
</evidence>
<dbReference type="InterPro" id="IPR003439">
    <property type="entry name" value="ABC_transporter-like_ATP-bd"/>
</dbReference>